<evidence type="ECO:0000256" key="1">
    <source>
        <dbReference type="SAM" id="MobiDB-lite"/>
    </source>
</evidence>
<proteinExistence type="predicted"/>
<feature type="region of interest" description="Disordered" evidence="1">
    <location>
        <begin position="1"/>
        <end position="38"/>
    </location>
</feature>
<reference evidence="2 3" key="1">
    <citation type="journal article" date="2024" name="G3 (Bethesda)">
        <title>Genome assembly of Hibiscus sabdariffa L. provides insights into metabolisms of medicinal natural products.</title>
        <authorList>
            <person name="Kim T."/>
        </authorList>
    </citation>
    <scope>NUCLEOTIDE SEQUENCE [LARGE SCALE GENOMIC DNA]</scope>
    <source>
        <strain evidence="2">TK-2024</strain>
        <tissue evidence="2">Old leaves</tissue>
    </source>
</reference>
<gene>
    <name evidence="2" type="ORF">V6N12_024426</name>
</gene>
<evidence type="ECO:0000313" key="3">
    <source>
        <dbReference type="Proteomes" id="UP001472677"/>
    </source>
</evidence>
<organism evidence="2 3">
    <name type="scientific">Hibiscus sabdariffa</name>
    <name type="common">roselle</name>
    <dbReference type="NCBI Taxonomy" id="183260"/>
    <lineage>
        <taxon>Eukaryota</taxon>
        <taxon>Viridiplantae</taxon>
        <taxon>Streptophyta</taxon>
        <taxon>Embryophyta</taxon>
        <taxon>Tracheophyta</taxon>
        <taxon>Spermatophyta</taxon>
        <taxon>Magnoliopsida</taxon>
        <taxon>eudicotyledons</taxon>
        <taxon>Gunneridae</taxon>
        <taxon>Pentapetalae</taxon>
        <taxon>rosids</taxon>
        <taxon>malvids</taxon>
        <taxon>Malvales</taxon>
        <taxon>Malvaceae</taxon>
        <taxon>Malvoideae</taxon>
        <taxon>Hibiscus</taxon>
    </lineage>
</organism>
<protein>
    <submittedName>
        <fullName evidence="2">Uncharacterized protein</fullName>
    </submittedName>
</protein>
<evidence type="ECO:0000313" key="2">
    <source>
        <dbReference type="EMBL" id="KAK8590042.1"/>
    </source>
</evidence>
<dbReference type="Proteomes" id="UP001472677">
    <property type="component" value="Unassembled WGS sequence"/>
</dbReference>
<name>A0ABR2G0R4_9ROSI</name>
<accession>A0ABR2G0R4</accession>
<keyword evidence="3" id="KW-1185">Reference proteome</keyword>
<dbReference type="EMBL" id="JBBPBM010000004">
    <property type="protein sequence ID" value="KAK8590042.1"/>
    <property type="molecule type" value="Genomic_DNA"/>
</dbReference>
<sequence length="98" mass="11675">MTKHREVTPTQKLSRPTNNGPPIKYDDNKGQELTHNGKRRRSIKGVATLVKVLKKDFQWFYPKQLRASMELRWKDRWVWVREIQRERGVLATDGRKGM</sequence>
<comment type="caution">
    <text evidence="2">The sequence shown here is derived from an EMBL/GenBank/DDBJ whole genome shotgun (WGS) entry which is preliminary data.</text>
</comment>
<feature type="compositionally biased region" description="Polar residues" evidence="1">
    <location>
        <begin position="8"/>
        <end position="20"/>
    </location>
</feature>